<dbReference type="SUPFAM" id="SSF51445">
    <property type="entry name" value="(Trans)glycosidases"/>
    <property type="match status" value="1"/>
</dbReference>
<organism evidence="9 10">
    <name type="scientific">Orenia metallireducens</name>
    <dbReference type="NCBI Taxonomy" id="1413210"/>
    <lineage>
        <taxon>Bacteria</taxon>
        <taxon>Bacillati</taxon>
        <taxon>Bacillota</taxon>
        <taxon>Clostridia</taxon>
        <taxon>Halanaerobiales</taxon>
        <taxon>Halobacteroidaceae</taxon>
        <taxon>Orenia</taxon>
    </lineage>
</organism>
<dbReference type="PROSITE" id="PS00129">
    <property type="entry name" value="GLYCOSYL_HYDROL_F31_1"/>
    <property type="match status" value="1"/>
</dbReference>
<dbReference type="Pfam" id="PF13802">
    <property type="entry name" value="Gal_mutarotas_2"/>
    <property type="match status" value="1"/>
</dbReference>
<sequence>MNSSEIIDNGSLTGDNSYFIFSELVDYQKEGNVLFLRLTEGSIALEFLTSDILRVIMAKGDNQIDFSSTPAVVDHTLNYNNFSILDRTEVLEVKTESLKILINKKKFSLSFYDLEDNLIHQDYNDHALGWSGDQVRAWKKLEEQERFYGLGEKTGYLDKRGRKYTMWNTDTFNPHVPSTDPLYQSIPFLIGFNQGRSYGIYFDNSYQTYFDLGLNSKEYYSFWAEGGKLDYYFINGSNIKEIIKSYTNLTGRMPLPPKWSLGYHQSRYSYHPEAEVREIAQKFREKEIPCDVIHLDIHYMDEYKVFTWNEKEFPQPKQMLSDLGEDGFKVVTIIDPGVKKDPRYKLYQEGLEHDYFCKYLDGEYYIGKVWPGDCVFPDFTKAEVRRWWGDKHHLLLEQGVKGIWNDMNEPGIFSDTSTMDIEVVHDNDGDMGTHSRFHNLYGLLEGQATYEGLKRYNSKERPFVLTRAGFSGIQRYSAVWTGDNRSFWIHLEMAIPMLINMGLSGITFCGTDVGGFADNSDGELLTRWIQLGLFMPFLRNHCAINNINQEPWSFGKKYEEIIRKYLKLRYRFLTHLYNLFYQAHQSGLPIMRPLVLEYPEDEKTYNLSDQFMVGDSVLVAPVYQPDRSERMVYLPKGEWHDFWTGHSYQGEEHIIAKAPLDTMPIFIKAGAILPLSPVMNYVGEEKIEELELNIYLSGDVKEGSYCLYEDDGSSFAYQQGRYNIREFSYLYQTDRLEFNIDSLADDYQLEYSNYLIRFRNLDLEPSVVMIDGVKSNQWEYNHGGLELKVEIEASKIEIK</sequence>
<dbReference type="InterPro" id="IPR025887">
    <property type="entry name" value="Glyco_hydro_31_N_dom"/>
</dbReference>
<dbReference type="InterPro" id="IPR048395">
    <property type="entry name" value="Glyco_hydro_31_C"/>
</dbReference>
<dbReference type="EMBL" id="LWDV01000009">
    <property type="protein sequence ID" value="OCL26038.1"/>
    <property type="molecule type" value="Genomic_DNA"/>
</dbReference>
<dbReference type="Proteomes" id="UP000093514">
    <property type="component" value="Unassembled WGS sequence"/>
</dbReference>
<dbReference type="GO" id="GO:0004553">
    <property type="term" value="F:hydrolase activity, hydrolyzing O-glycosyl compounds"/>
    <property type="evidence" value="ECO:0007669"/>
    <property type="project" value="InterPro"/>
</dbReference>
<dbReference type="Pfam" id="PF01055">
    <property type="entry name" value="Glyco_hydro_31_2nd"/>
    <property type="match status" value="1"/>
</dbReference>
<evidence type="ECO:0000313" key="10">
    <source>
        <dbReference type="Proteomes" id="UP000093514"/>
    </source>
</evidence>
<dbReference type="Gene3D" id="2.60.40.1180">
    <property type="entry name" value="Golgi alpha-mannosidase II"/>
    <property type="match status" value="2"/>
</dbReference>
<dbReference type="GO" id="GO:0005975">
    <property type="term" value="P:carbohydrate metabolic process"/>
    <property type="evidence" value="ECO:0007669"/>
    <property type="project" value="InterPro"/>
</dbReference>
<dbReference type="SUPFAM" id="SSF74650">
    <property type="entry name" value="Galactose mutarotase-like"/>
    <property type="match status" value="1"/>
</dbReference>
<evidence type="ECO:0000256" key="2">
    <source>
        <dbReference type="ARBA" id="ARBA00022801"/>
    </source>
</evidence>
<dbReference type="SUPFAM" id="SSF51011">
    <property type="entry name" value="Glycosyl hydrolase domain"/>
    <property type="match status" value="1"/>
</dbReference>
<dbReference type="CDD" id="cd06604">
    <property type="entry name" value="GH31_glucosidase_II_MalA"/>
    <property type="match status" value="1"/>
</dbReference>
<comment type="caution">
    <text evidence="9">The sequence shown here is derived from an EMBL/GenBank/DDBJ whole genome shotgun (WGS) entry which is preliminary data.</text>
</comment>
<dbReference type="RefSeq" id="WP_068717458.1">
    <property type="nucleotide sequence ID" value="NZ_LWDV01000009.1"/>
</dbReference>
<dbReference type="Pfam" id="PF21365">
    <property type="entry name" value="Glyco_hydro_31_3rd"/>
    <property type="match status" value="1"/>
</dbReference>
<evidence type="ECO:0000256" key="4">
    <source>
        <dbReference type="RuleBase" id="RU361185"/>
    </source>
</evidence>
<dbReference type="InterPro" id="IPR017853">
    <property type="entry name" value="GH"/>
</dbReference>
<dbReference type="PANTHER" id="PTHR22762:SF166">
    <property type="entry name" value="ALPHA-GLUCOSIDASE"/>
    <property type="match status" value="1"/>
</dbReference>
<evidence type="ECO:0000256" key="1">
    <source>
        <dbReference type="ARBA" id="ARBA00007806"/>
    </source>
</evidence>
<accession>A0A1C0A749</accession>
<proteinExistence type="inferred from homology"/>
<comment type="similarity">
    <text evidence="1 4">Belongs to the glycosyl hydrolase 31 family.</text>
</comment>
<feature type="domain" description="DUF5110" evidence="7">
    <location>
        <begin position="689"/>
        <end position="760"/>
    </location>
</feature>
<keyword evidence="10" id="KW-1185">Reference proteome</keyword>
<feature type="domain" description="Glycoside hydrolase family 31 TIM barrel" evidence="5">
    <location>
        <begin position="254"/>
        <end position="579"/>
    </location>
</feature>
<reference evidence="9 10" key="2">
    <citation type="submission" date="2016-08" db="EMBL/GenBank/DDBJ databases">
        <title>Orenia metallireducens sp. nov. strain Z6, a Novel Metal-reducing Firmicute from the Deep Subsurface.</title>
        <authorList>
            <person name="Maxim B.I."/>
            <person name="Kenneth K."/>
            <person name="Flynn T.M."/>
            <person name="Oloughlin E.J."/>
            <person name="Locke R.A."/>
            <person name="Weber J.R."/>
            <person name="Egan S.M."/>
            <person name="Mackie R.I."/>
            <person name="Cann I.K."/>
        </authorList>
    </citation>
    <scope>NUCLEOTIDE SEQUENCE [LARGE SCALE GENOMIC DNA]</scope>
    <source>
        <strain evidence="9 10">Z6</strain>
    </source>
</reference>
<dbReference type="GO" id="GO:0030246">
    <property type="term" value="F:carbohydrate binding"/>
    <property type="evidence" value="ECO:0007669"/>
    <property type="project" value="InterPro"/>
</dbReference>
<dbReference type="Gene3D" id="2.60.40.1760">
    <property type="entry name" value="glycosyl hydrolase (family 31)"/>
    <property type="match status" value="1"/>
</dbReference>
<evidence type="ECO:0000259" key="8">
    <source>
        <dbReference type="Pfam" id="PF21365"/>
    </source>
</evidence>
<dbReference type="InterPro" id="IPR011013">
    <property type="entry name" value="Gal_mutarotase_sf_dom"/>
</dbReference>
<dbReference type="Pfam" id="PF17137">
    <property type="entry name" value="DUF5110"/>
    <property type="match status" value="1"/>
</dbReference>
<evidence type="ECO:0000259" key="6">
    <source>
        <dbReference type="Pfam" id="PF13802"/>
    </source>
</evidence>
<dbReference type="PANTHER" id="PTHR22762">
    <property type="entry name" value="ALPHA-GLUCOSIDASE"/>
    <property type="match status" value="1"/>
</dbReference>
<keyword evidence="2 4" id="KW-0378">Hydrolase</keyword>
<reference evidence="10" key="1">
    <citation type="submission" date="2016-07" db="EMBL/GenBank/DDBJ databases">
        <authorList>
            <person name="Florea S."/>
            <person name="Webb J.S."/>
            <person name="Jaromczyk J."/>
            <person name="Schardl C.L."/>
        </authorList>
    </citation>
    <scope>NUCLEOTIDE SEQUENCE [LARGE SCALE GENOMIC DNA]</scope>
    <source>
        <strain evidence="10">Z6</strain>
    </source>
</reference>
<evidence type="ECO:0000259" key="5">
    <source>
        <dbReference type="Pfam" id="PF01055"/>
    </source>
</evidence>
<dbReference type="InterPro" id="IPR013780">
    <property type="entry name" value="Glyco_hydro_b"/>
</dbReference>
<protein>
    <submittedName>
        <fullName evidence="9">Alpha-glucosidase</fullName>
    </submittedName>
</protein>
<dbReference type="CDD" id="cd14752">
    <property type="entry name" value="GH31_N"/>
    <property type="match status" value="1"/>
</dbReference>
<dbReference type="Gene3D" id="3.20.20.80">
    <property type="entry name" value="Glycosidases"/>
    <property type="match status" value="1"/>
</dbReference>
<dbReference type="InterPro" id="IPR030458">
    <property type="entry name" value="Glyco_hydro_31_AS"/>
</dbReference>
<dbReference type="InterPro" id="IPR000322">
    <property type="entry name" value="Glyco_hydro_31_TIM"/>
</dbReference>
<evidence type="ECO:0000259" key="7">
    <source>
        <dbReference type="Pfam" id="PF17137"/>
    </source>
</evidence>
<evidence type="ECO:0000256" key="3">
    <source>
        <dbReference type="ARBA" id="ARBA00023295"/>
    </source>
</evidence>
<feature type="domain" description="Glycoside hydrolase family 31 N-terminal" evidence="6">
    <location>
        <begin position="43"/>
        <end position="211"/>
    </location>
</feature>
<feature type="domain" description="Glycosyl hydrolase family 31 C-terminal" evidence="8">
    <location>
        <begin position="587"/>
        <end position="673"/>
    </location>
</feature>
<dbReference type="AlphaFoldDB" id="A0A1C0A749"/>
<evidence type="ECO:0000313" key="9">
    <source>
        <dbReference type="EMBL" id="OCL26038.1"/>
    </source>
</evidence>
<gene>
    <name evidence="9" type="ORF">U472_08445</name>
</gene>
<dbReference type="OrthoDB" id="176168at2"/>
<keyword evidence="3 4" id="KW-0326">Glycosidase</keyword>
<name>A0A1C0A749_9FIRM</name>
<dbReference type="InterPro" id="IPR033403">
    <property type="entry name" value="DUF5110"/>
</dbReference>